<comment type="caution">
    <text evidence="2">The sequence shown here is derived from an EMBL/GenBank/DDBJ whole genome shotgun (WGS) entry which is preliminary data.</text>
</comment>
<dbReference type="Proteomes" id="UP001321473">
    <property type="component" value="Unassembled WGS sequence"/>
</dbReference>
<organism evidence="2 3">
    <name type="scientific">Amblyomma americanum</name>
    <name type="common">Lone star tick</name>
    <dbReference type="NCBI Taxonomy" id="6943"/>
    <lineage>
        <taxon>Eukaryota</taxon>
        <taxon>Metazoa</taxon>
        <taxon>Ecdysozoa</taxon>
        <taxon>Arthropoda</taxon>
        <taxon>Chelicerata</taxon>
        <taxon>Arachnida</taxon>
        <taxon>Acari</taxon>
        <taxon>Parasitiformes</taxon>
        <taxon>Ixodida</taxon>
        <taxon>Ixodoidea</taxon>
        <taxon>Ixodidae</taxon>
        <taxon>Amblyomminae</taxon>
        <taxon>Amblyomma</taxon>
    </lineage>
</organism>
<proteinExistence type="predicted"/>
<evidence type="ECO:0000313" key="2">
    <source>
        <dbReference type="EMBL" id="KAK8764674.1"/>
    </source>
</evidence>
<reference evidence="2 3" key="1">
    <citation type="journal article" date="2023" name="Arcadia Sci">
        <title>De novo assembly of a long-read Amblyomma americanum tick genome.</title>
        <authorList>
            <person name="Chou S."/>
            <person name="Poskanzer K.E."/>
            <person name="Rollins M."/>
            <person name="Thuy-Boun P.S."/>
        </authorList>
    </citation>
    <scope>NUCLEOTIDE SEQUENCE [LARGE SCALE GENOMIC DNA]</scope>
    <source>
        <strain evidence="2">F_SG_1</strain>
        <tissue evidence="2">Salivary glands</tissue>
    </source>
</reference>
<accession>A0AAQ4DQD4</accession>
<keyword evidence="3" id="KW-1185">Reference proteome</keyword>
<gene>
    <name evidence="2" type="ORF">V5799_032717</name>
</gene>
<evidence type="ECO:0000256" key="1">
    <source>
        <dbReference type="SAM" id="MobiDB-lite"/>
    </source>
</evidence>
<sequence length="218" mass="23797">MSKVSGRGASTCGGSAHQRPGVHLADGFRFVSRLLWGAPGVMRNVACRFRVVAAIPRLVFCTFAKIATWLRTSASAAVAASSSMKSPRSDDGTVPPTLRVMDRLINMAGTTYPLEISLATPCQRESVQGRTGVMTARALRQRKFRLPNYALTAAGNRSSRRRAGSSKTRLQSFAWQPRESPPVAHETLLLGRLLREYEEMRQYFAVRSSSVPTAGARA</sequence>
<feature type="region of interest" description="Disordered" evidence="1">
    <location>
        <begin position="155"/>
        <end position="174"/>
    </location>
</feature>
<protein>
    <submittedName>
        <fullName evidence="2">Uncharacterized protein</fullName>
    </submittedName>
</protein>
<dbReference type="EMBL" id="JARKHS020028116">
    <property type="protein sequence ID" value="KAK8764674.1"/>
    <property type="molecule type" value="Genomic_DNA"/>
</dbReference>
<evidence type="ECO:0000313" key="3">
    <source>
        <dbReference type="Proteomes" id="UP001321473"/>
    </source>
</evidence>
<dbReference type="AlphaFoldDB" id="A0AAQ4DQD4"/>
<name>A0AAQ4DQD4_AMBAM</name>